<dbReference type="InterPro" id="IPR011051">
    <property type="entry name" value="RmlC_Cupin_sf"/>
</dbReference>
<dbReference type="Pfam" id="PF00171">
    <property type="entry name" value="Aldedh"/>
    <property type="match status" value="1"/>
</dbReference>
<feature type="domain" description="Aldehyde dehydrogenase" evidence="4">
    <location>
        <begin position="2"/>
        <end position="450"/>
    </location>
</feature>
<protein>
    <submittedName>
        <fullName evidence="6">Succinate-semialdehyde dehydrogenase (NADP(+)) protein</fullName>
        <ecNumber evidence="6">1.2.1.79</ecNumber>
    </submittedName>
</protein>
<dbReference type="InterPro" id="IPR044148">
    <property type="entry name" value="ALDH_GabD1-like"/>
</dbReference>
<name>A0A2L0H471_RHIFR</name>
<dbReference type="InterPro" id="IPR015590">
    <property type="entry name" value="Aldehyde_DH_dom"/>
</dbReference>
<dbReference type="EMBL" id="CP024307">
    <property type="protein sequence ID" value="AUX76258.1"/>
    <property type="molecule type" value="Genomic_DNA"/>
</dbReference>
<evidence type="ECO:0000256" key="2">
    <source>
        <dbReference type="ARBA" id="ARBA00022857"/>
    </source>
</evidence>
<evidence type="ECO:0000259" key="5">
    <source>
        <dbReference type="Pfam" id="PF07883"/>
    </source>
</evidence>
<evidence type="ECO:0000256" key="1">
    <source>
        <dbReference type="ARBA" id="ARBA00009986"/>
    </source>
</evidence>
<dbReference type="FunFam" id="3.40.605.10:FF:000012">
    <property type="entry name" value="NAD-dependent succinate-semialdehyde dehydrogenase"/>
    <property type="match status" value="1"/>
</dbReference>
<dbReference type="Gene3D" id="3.40.605.10">
    <property type="entry name" value="Aldehyde Dehydrogenase, Chain A, domain 1"/>
    <property type="match status" value="1"/>
</dbReference>
<dbReference type="Gene3D" id="3.40.309.10">
    <property type="entry name" value="Aldehyde Dehydrogenase, Chain A, domain 2"/>
    <property type="match status" value="1"/>
</dbReference>
<evidence type="ECO:0000313" key="6">
    <source>
        <dbReference type="EMBL" id="AUX76258.1"/>
    </source>
</evidence>
<accession>A0A2L0H471</accession>
<dbReference type="PANTHER" id="PTHR43217:SF1">
    <property type="entry name" value="SUCCINATE SEMIALDEHYDE DEHYDROGENASE [NAD(P)+] SAD"/>
    <property type="match status" value="1"/>
</dbReference>
<evidence type="ECO:0000256" key="3">
    <source>
        <dbReference type="ARBA" id="ARBA00023002"/>
    </source>
</evidence>
<dbReference type="InterPro" id="IPR016161">
    <property type="entry name" value="Ald_DH/histidinol_DH"/>
</dbReference>
<evidence type="ECO:0000313" key="7">
    <source>
        <dbReference type="Proteomes" id="UP000239340"/>
    </source>
</evidence>
<dbReference type="GO" id="GO:0036243">
    <property type="term" value="F:succinate-semialdehyde dehydrogenase (NADP+) activity"/>
    <property type="evidence" value="ECO:0007669"/>
    <property type="project" value="UniProtKB-EC"/>
</dbReference>
<feature type="domain" description="Cupin type-2" evidence="5">
    <location>
        <begin position="496"/>
        <end position="563"/>
    </location>
</feature>
<proteinExistence type="inferred from homology"/>
<organism evidence="6 7">
    <name type="scientific">Rhizobium fredii</name>
    <name type="common">Sinorhizobium fredii</name>
    <dbReference type="NCBI Taxonomy" id="380"/>
    <lineage>
        <taxon>Bacteria</taxon>
        <taxon>Pseudomonadati</taxon>
        <taxon>Pseudomonadota</taxon>
        <taxon>Alphaproteobacteria</taxon>
        <taxon>Hyphomicrobiales</taxon>
        <taxon>Rhizobiaceae</taxon>
        <taxon>Sinorhizobium/Ensifer group</taxon>
        <taxon>Sinorhizobium</taxon>
    </lineage>
</organism>
<dbReference type="InterPro" id="IPR047110">
    <property type="entry name" value="GABD/Sad-like"/>
</dbReference>
<evidence type="ECO:0000259" key="4">
    <source>
        <dbReference type="Pfam" id="PF00171"/>
    </source>
</evidence>
<gene>
    <name evidence="6" type="ORF">NXT3_CH01685</name>
</gene>
<keyword evidence="2" id="KW-0521">NADP</keyword>
<dbReference type="Pfam" id="PF07883">
    <property type="entry name" value="Cupin_2"/>
    <property type="match status" value="1"/>
</dbReference>
<dbReference type="CDD" id="cd07100">
    <property type="entry name" value="ALDH_SSADH1_GabD1"/>
    <property type="match status" value="1"/>
</dbReference>
<dbReference type="Gene3D" id="2.60.120.10">
    <property type="entry name" value="Jelly Rolls"/>
    <property type="match status" value="1"/>
</dbReference>
<dbReference type="Proteomes" id="UP000239340">
    <property type="component" value="Chromosome"/>
</dbReference>
<dbReference type="GO" id="GO:0004030">
    <property type="term" value="F:aldehyde dehydrogenase [NAD(P)+] activity"/>
    <property type="evidence" value="ECO:0007669"/>
    <property type="project" value="InterPro"/>
</dbReference>
<dbReference type="AlphaFoldDB" id="A0A2L0H471"/>
<dbReference type="GO" id="GO:0004777">
    <property type="term" value="F:succinate-semialdehyde dehydrogenase (NAD+) activity"/>
    <property type="evidence" value="ECO:0007669"/>
    <property type="project" value="TreeGrafter"/>
</dbReference>
<dbReference type="InterPro" id="IPR016162">
    <property type="entry name" value="Ald_DH_N"/>
</dbReference>
<dbReference type="InterPro" id="IPR013096">
    <property type="entry name" value="Cupin_2"/>
</dbReference>
<comment type="similarity">
    <text evidence="1">Belongs to the aldehyde dehydrogenase family.</text>
</comment>
<dbReference type="EC" id="1.2.1.79" evidence="6"/>
<dbReference type="SUPFAM" id="SSF53720">
    <property type="entry name" value="ALDH-like"/>
    <property type="match status" value="1"/>
</dbReference>
<reference evidence="6 7" key="1">
    <citation type="submission" date="2017-10" db="EMBL/GenBank/DDBJ databases">
        <title>Analysis of the genome sequences of Rhizobium populations associated to common bean (phaseolus vulgaris).</title>
        <authorList>
            <person name="Bustos P."/>
            <person name="Santamaria R.I."/>
            <person name="Miranda-Sanchez F."/>
            <person name="Perez-Carrascal O."/>
            <person name="Juarez S."/>
            <person name="Lozano L."/>
            <person name="Martinez-Flores I."/>
            <person name="Vinuesa P."/>
            <person name="Martinez-Romero E."/>
            <person name="Cevallos M.A."/>
            <person name="Romero D."/>
            <person name="Davila G."/>
            <person name="Gonzalez V."/>
        </authorList>
    </citation>
    <scope>NUCLEOTIDE SEQUENCE [LARGE SCALE GENOMIC DNA]</scope>
    <source>
        <strain evidence="6 7">NXT3</strain>
    </source>
</reference>
<dbReference type="SUPFAM" id="SSF51182">
    <property type="entry name" value="RmlC-like cupins"/>
    <property type="match status" value="1"/>
</dbReference>
<dbReference type="PANTHER" id="PTHR43217">
    <property type="entry name" value="SUCCINATE SEMIALDEHYDE DEHYDROGENASE [NAD(P)+] SAD"/>
    <property type="match status" value="1"/>
</dbReference>
<dbReference type="FunFam" id="3.40.309.10:FF:000010">
    <property type="entry name" value="Gamma-aminobutyraldehyde dehydrogenase"/>
    <property type="match status" value="1"/>
</dbReference>
<keyword evidence="3 6" id="KW-0560">Oxidoreductase</keyword>
<sequence length="590" mass="63212">MITAINPANGGELARFEAHDDAYVDAALSAAADAQKAWRKVPVEERVGLLRGMARVLRAGKARYAEMITLEMGKPIVESEAEIEKCAYNCDFYAEHAPQYLADEPVASNASESVVAFDPLGVVLAIMPWNYPFWQFFRFAAPALAAGNGAILKHANNVPQCALAIEEIMKEAGCPEGLFATLLIEPAKVAAIIADDRIAAVTLTGSTEVGAIVASQAGKALKKQVLELGGSDPFIVLADADLEEAAAGAVKARYINVGQSCVNAKRFIVEEAVADHFVELFCAGVAKLKIGDPMKRDTNIGPMARANLMGGLHAQVEKTVAAGATLRMGGRPIDGEGFYYSPTVLDHVTPEMTAFREETFGPVAAIIRVKDAGEAIRLANQTEFGLGSAIWSRDVDRARTLAREIEAGAVFINGMVASDPRYPFGGIKRSGYGRELGVYGIREFVNIKTVWIGPPKAQAAILRPKELKTNDRGGGARTTPLVTRGCGSTSMINGITAFDPGAAIGLHKHNCEESVMVIEGKAIAEIDGVQHHLDTNDTTWIPANVPHRFINATDKPMRIFWTYASIDATRTMIATGETRTIDAEHSPANP</sequence>
<dbReference type="InterPro" id="IPR016163">
    <property type="entry name" value="Ald_DH_C"/>
</dbReference>
<dbReference type="InterPro" id="IPR014710">
    <property type="entry name" value="RmlC-like_jellyroll"/>
</dbReference>